<evidence type="ECO:0000259" key="3">
    <source>
        <dbReference type="Pfam" id="PF17863"/>
    </source>
</evidence>
<dbReference type="PANTHER" id="PTHR11603:SF132">
    <property type="entry name" value="C2H2-TYPE DOMAIN-CONTAINING PROTEIN"/>
    <property type="match status" value="1"/>
</dbReference>
<evidence type="ECO:0000256" key="2">
    <source>
        <dbReference type="ARBA" id="ARBA00023444"/>
    </source>
</evidence>
<evidence type="ECO:0000313" key="5">
    <source>
        <dbReference type="Proteomes" id="UP001324427"/>
    </source>
</evidence>
<comment type="caution">
    <text evidence="4">The sequence shown here is derived from an EMBL/GenBank/DDBJ whole genome shotgun (WGS) entry which is preliminary data.</text>
</comment>
<dbReference type="Gene3D" id="1.10.8.80">
    <property type="entry name" value="Magnesium chelatase subunit I, C-Terminal domain"/>
    <property type="match status" value="1"/>
</dbReference>
<dbReference type="Proteomes" id="UP001324427">
    <property type="component" value="Unassembled WGS sequence"/>
</dbReference>
<comment type="pathway">
    <text evidence="2">Porphyrin-containing compound metabolism.</text>
</comment>
<evidence type="ECO:0000313" key="4">
    <source>
        <dbReference type="EMBL" id="KAK4546410.1"/>
    </source>
</evidence>
<feature type="domain" description="ChlI/MoxR AAA lid" evidence="3">
    <location>
        <begin position="244"/>
        <end position="303"/>
    </location>
</feature>
<protein>
    <recommendedName>
        <fullName evidence="1">magnesium chelatase</fullName>
        <ecNumber evidence="1">6.6.1.1</ecNumber>
    </recommendedName>
</protein>
<gene>
    <name evidence="4" type="ORF">LTR36_002087</name>
</gene>
<proteinExistence type="predicted"/>
<sequence length="338" mass="37530">MDDLLQDKLSQLGDLDLAILVSLVSGQHCIFTSGPQRTRDLRDELRLTCTETFGLQAAVVDCSAKTTVDQFSEALLVDVIDDFEDAVEERNDPTGLSWAPHRGHSPGRFGSLSNALDDRRIADVVVAHHLDRAGTNVQVQTLELLRTKRIFTRTSMHTAPKDFLFIVVLSKQDARLSHHLHDMFAMSHFHAEEDGLPHLEGTWETVTSRLFATEDIKHLRSLADRVKLTGEVAAYLHNIVVFMRMSRFIKGGVTATATRHLRTVALALAPLHGLDYVPPSLIALAARKVYPHRLVLATAETERSLQWGSDPEAVRELLEGLTAEDVIEDVLGSVETPL</sequence>
<reference evidence="4 5" key="1">
    <citation type="submission" date="2021-11" db="EMBL/GenBank/DDBJ databases">
        <title>Black yeast isolated from Biological Soil Crust.</title>
        <authorList>
            <person name="Kurbessoian T."/>
        </authorList>
    </citation>
    <scope>NUCLEOTIDE SEQUENCE [LARGE SCALE GENOMIC DNA]</scope>
    <source>
        <strain evidence="4 5">CCFEE 5522</strain>
    </source>
</reference>
<evidence type="ECO:0000256" key="1">
    <source>
        <dbReference type="ARBA" id="ARBA00012825"/>
    </source>
</evidence>
<dbReference type="InterPro" id="IPR041628">
    <property type="entry name" value="ChlI/MoxR_AAA_lid"/>
</dbReference>
<dbReference type="InterPro" id="IPR052041">
    <property type="entry name" value="Nucleic_acid_metab_PIN/TRAM"/>
</dbReference>
<dbReference type="PANTHER" id="PTHR11603">
    <property type="entry name" value="AAA FAMILY ATPASE"/>
    <property type="match status" value="1"/>
</dbReference>
<keyword evidence="5" id="KW-1185">Reference proteome</keyword>
<name>A0AAV9JN40_9PEZI</name>
<dbReference type="EC" id="6.6.1.1" evidence="1"/>
<dbReference type="AlphaFoldDB" id="A0AAV9JN40"/>
<dbReference type="EMBL" id="JAVFHQ010000015">
    <property type="protein sequence ID" value="KAK4546410.1"/>
    <property type="molecule type" value="Genomic_DNA"/>
</dbReference>
<organism evidence="4 5">
    <name type="scientific">Oleoguttula mirabilis</name>
    <dbReference type="NCBI Taxonomy" id="1507867"/>
    <lineage>
        <taxon>Eukaryota</taxon>
        <taxon>Fungi</taxon>
        <taxon>Dikarya</taxon>
        <taxon>Ascomycota</taxon>
        <taxon>Pezizomycotina</taxon>
        <taxon>Dothideomycetes</taxon>
        <taxon>Dothideomycetidae</taxon>
        <taxon>Mycosphaerellales</taxon>
        <taxon>Teratosphaeriaceae</taxon>
        <taxon>Oleoguttula</taxon>
    </lineage>
</organism>
<dbReference type="Pfam" id="PF17863">
    <property type="entry name" value="AAA_lid_2"/>
    <property type="match status" value="1"/>
</dbReference>
<dbReference type="GO" id="GO:0016851">
    <property type="term" value="F:magnesium chelatase activity"/>
    <property type="evidence" value="ECO:0007669"/>
    <property type="project" value="UniProtKB-EC"/>
</dbReference>
<accession>A0AAV9JN40</accession>